<evidence type="ECO:0000313" key="1">
    <source>
        <dbReference type="EMBL" id="KAF2252827.1"/>
    </source>
</evidence>
<accession>A0A6A6IRQ1</accession>
<name>A0A6A6IRQ1_9PLEO</name>
<dbReference type="RefSeq" id="XP_033687831.1">
    <property type="nucleotide sequence ID" value="XM_033820636.1"/>
</dbReference>
<dbReference type="AlphaFoldDB" id="A0A6A6IRQ1"/>
<proteinExistence type="predicted"/>
<evidence type="ECO:0000313" key="2">
    <source>
        <dbReference type="Proteomes" id="UP000800094"/>
    </source>
</evidence>
<dbReference type="Proteomes" id="UP000800094">
    <property type="component" value="Unassembled WGS sequence"/>
</dbReference>
<dbReference type="EMBL" id="ML987191">
    <property type="protein sequence ID" value="KAF2252827.1"/>
    <property type="molecule type" value="Genomic_DNA"/>
</dbReference>
<keyword evidence="2" id="KW-1185">Reference proteome</keyword>
<gene>
    <name evidence="1" type="ORF">BU26DRAFT_210270</name>
</gene>
<sequence length="296" mass="31964">MTSTAACTHDACLAARALGSPAALANPPRCLSMSSVSLGEYETSPRRACRGRIAVNQPSLSIERPHPLQPAVIPQPAAFAPESPVFHLQTPVPARSVPFARQLVRLGSSGRRRVSPLSNHCPSFANTPGRCWTLHGMSATQYTLLPYCLQQRSPAKTVRSPGPAGPAAKRASGGALLETCRSPSSASNGRLQRRIHVGKRASTTMHLDSLLPMRLQLGRLRDPDPLTLHPRRARWAHPTITLWGPAVFYYSRPAPFLFALPRPGETGYREAPESSGMLRKPSLTYAIAPTAIAIPK</sequence>
<dbReference type="GeneID" id="54573966"/>
<protein>
    <submittedName>
        <fullName evidence="1">Uncharacterized protein</fullName>
    </submittedName>
</protein>
<reference evidence="1" key="1">
    <citation type="journal article" date="2020" name="Stud. Mycol.">
        <title>101 Dothideomycetes genomes: a test case for predicting lifestyles and emergence of pathogens.</title>
        <authorList>
            <person name="Haridas S."/>
            <person name="Albert R."/>
            <person name="Binder M."/>
            <person name="Bloem J."/>
            <person name="Labutti K."/>
            <person name="Salamov A."/>
            <person name="Andreopoulos B."/>
            <person name="Baker S."/>
            <person name="Barry K."/>
            <person name="Bills G."/>
            <person name="Bluhm B."/>
            <person name="Cannon C."/>
            <person name="Castanera R."/>
            <person name="Culley D."/>
            <person name="Daum C."/>
            <person name="Ezra D."/>
            <person name="Gonzalez J."/>
            <person name="Henrissat B."/>
            <person name="Kuo A."/>
            <person name="Liang C."/>
            <person name="Lipzen A."/>
            <person name="Lutzoni F."/>
            <person name="Magnuson J."/>
            <person name="Mondo S."/>
            <person name="Nolan M."/>
            <person name="Ohm R."/>
            <person name="Pangilinan J."/>
            <person name="Park H.-J."/>
            <person name="Ramirez L."/>
            <person name="Alfaro M."/>
            <person name="Sun H."/>
            <person name="Tritt A."/>
            <person name="Yoshinaga Y."/>
            <person name="Zwiers L.-H."/>
            <person name="Turgeon B."/>
            <person name="Goodwin S."/>
            <person name="Spatafora J."/>
            <person name="Crous P."/>
            <person name="Grigoriev I."/>
        </authorList>
    </citation>
    <scope>NUCLEOTIDE SEQUENCE</scope>
    <source>
        <strain evidence="1">CBS 122368</strain>
    </source>
</reference>
<organism evidence="1 2">
    <name type="scientific">Trematosphaeria pertusa</name>
    <dbReference type="NCBI Taxonomy" id="390896"/>
    <lineage>
        <taxon>Eukaryota</taxon>
        <taxon>Fungi</taxon>
        <taxon>Dikarya</taxon>
        <taxon>Ascomycota</taxon>
        <taxon>Pezizomycotina</taxon>
        <taxon>Dothideomycetes</taxon>
        <taxon>Pleosporomycetidae</taxon>
        <taxon>Pleosporales</taxon>
        <taxon>Massarineae</taxon>
        <taxon>Trematosphaeriaceae</taxon>
        <taxon>Trematosphaeria</taxon>
    </lineage>
</organism>